<gene>
    <name evidence="1" type="primary">jg4972</name>
    <name evidence="1" type="ORF">PAEG_LOCUS25060</name>
</gene>
<dbReference type="Proteomes" id="UP000838756">
    <property type="component" value="Unassembled WGS sequence"/>
</dbReference>
<reference evidence="1" key="1">
    <citation type="submission" date="2022-03" db="EMBL/GenBank/DDBJ databases">
        <authorList>
            <person name="Lindestad O."/>
        </authorList>
    </citation>
    <scope>NUCLEOTIDE SEQUENCE</scope>
</reference>
<organism evidence="1 2">
    <name type="scientific">Pararge aegeria aegeria</name>
    <dbReference type="NCBI Taxonomy" id="348720"/>
    <lineage>
        <taxon>Eukaryota</taxon>
        <taxon>Metazoa</taxon>
        <taxon>Ecdysozoa</taxon>
        <taxon>Arthropoda</taxon>
        <taxon>Hexapoda</taxon>
        <taxon>Insecta</taxon>
        <taxon>Pterygota</taxon>
        <taxon>Neoptera</taxon>
        <taxon>Endopterygota</taxon>
        <taxon>Lepidoptera</taxon>
        <taxon>Glossata</taxon>
        <taxon>Ditrysia</taxon>
        <taxon>Papilionoidea</taxon>
        <taxon>Nymphalidae</taxon>
        <taxon>Satyrinae</taxon>
        <taxon>Satyrini</taxon>
        <taxon>Parargina</taxon>
        <taxon>Pararge</taxon>
    </lineage>
</organism>
<dbReference type="EMBL" id="CAKXAJ010026290">
    <property type="protein sequence ID" value="CAH2265723.1"/>
    <property type="molecule type" value="Genomic_DNA"/>
</dbReference>
<accession>A0A8S4SEL1</accession>
<dbReference type="AlphaFoldDB" id="A0A8S4SEL1"/>
<name>A0A8S4SEL1_9NEOP</name>
<protein>
    <submittedName>
        <fullName evidence="1">Jg4972 protein</fullName>
    </submittedName>
</protein>
<evidence type="ECO:0000313" key="2">
    <source>
        <dbReference type="Proteomes" id="UP000838756"/>
    </source>
</evidence>
<evidence type="ECO:0000313" key="1">
    <source>
        <dbReference type="EMBL" id="CAH2265723.1"/>
    </source>
</evidence>
<keyword evidence="2" id="KW-1185">Reference proteome</keyword>
<comment type="caution">
    <text evidence="1">The sequence shown here is derived from an EMBL/GenBank/DDBJ whole genome shotgun (WGS) entry which is preliminary data.</text>
</comment>
<sequence length="83" mass="9583">MQIVRLILVGKIFGEYPSNRRPGLQSEETPHNTRRFKDYCLLYPTLDPTTKRKLLNTLVEAFREKTTIGTITLDSTFHMAVIS</sequence>
<proteinExistence type="predicted"/>